<organism evidence="2 3">
    <name type="scientific">Kineococcus aurantiacus</name>
    <dbReference type="NCBI Taxonomy" id="37633"/>
    <lineage>
        <taxon>Bacteria</taxon>
        <taxon>Bacillati</taxon>
        <taxon>Actinomycetota</taxon>
        <taxon>Actinomycetes</taxon>
        <taxon>Kineosporiales</taxon>
        <taxon>Kineosporiaceae</taxon>
        <taxon>Kineococcus</taxon>
    </lineage>
</organism>
<gene>
    <name evidence="2" type="ORF">BJ968_000059</name>
</gene>
<evidence type="ECO:0000256" key="1">
    <source>
        <dbReference type="SAM" id="MobiDB-lite"/>
    </source>
</evidence>
<sequence>MWVLLSGGLRRWLIASLAVPVAAKVLGAAGRRLEARNGPSTLSRGLRGAGRLVSRDQREEHAATQRRSMRRWNR</sequence>
<dbReference type="RefSeq" id="WP_179748213.1">
    <property type="nucleotide sequence ID" value="NZ_BAAAGN010000002.1"/>
</dbReference>
<evidence type="ECO:0000313" key="3">
    <source>
        <dbReference type="Proteomes" id="UP000521922"/>
    </source>
</evidence>
<dbReference type="EMBL" id="JACCBB010000001">
    <property type="protein sequence ID" value="NYD20519.1"/>
    <property type="molecule type" value="Genomic_DNA"/>
</dbReference>
<dbReference type="Proteomes" id="UP000521922">
    <property type="component" value="Unassembled WGS sequence"/>
</dbReference>
<reference evidence="2 3" key="1">
    <citation type="submission" date="2020-07" db="EMBL/GenBank/DDBJ databases">
        <title>Sequencing the genomes of 1000 actinobacteria strains.</title>
        <authorList>
            <person name="Klenk H.-P."/>
        </authorList>
    </citation>
    <scope>NUCLEOTIDE SEQUENCE [LARGE SCALE GENOMIC DNA]</scope>
    <source>
        <strain evidence="2 3">DSM 7487</strain>
    </source>
</reference>
<evidence type="ECO:0000313" key="2">
    <source>
        <dbReference type="EMBL" id="NYD20519.1"/>
    </source>
</evidence>
<dbReference type="AlphaFoldDB" id="A0A7Y9DIK5"/>
<protein>
    <submittedName>
        <fullName evidence="2">Uncharacterized protein</fullName>
    </submittedName>
</protein>
<proteinExistence type="predicted"/>
<comment type="caution">
    <text evidence="2">The sequence shown here is derived from an EMBL/GenBank/DDBJ whole genome shotgun (WGS) entry which is preliminary data.</text>
</comment>
<accession>A0A7Y9DIK5</accession>
<keyword evidence="3" id="KW-1185">Reference proteome</keyword>
<feature type="region of interest" description="Disordered" evidence="1">
    <location>
        <begin position="37"/>
        <end position="74"/>
    </location>
</feature>
<feature type="compositionally biased region" description="Basic and acidic residues" evidence="1">
    <location>
        <begin position="53"/>
        <end position="63"/>
    </location>
</feature>
<name>A0A7Y9DIK5_9ACTN</name>